<accession>A0A976FR03</accession>
<name>A0A976FR03_BRELC</name>
<organism evidence="1 2">
    <name type="scientific">Bremia lactucae</name>
    <name type="common">Lettuce downy mildew</name>
    <dbReference type="NCBI Taxonomy" id="4779"/>
    <lineage>
        <taxon>Eukaryota</taxon>
        <taxon>Sar</taxon>
        <taxon>Stramenopiles</taxon>
        <taxon>Oomycota</taxon>
        <taxon>Peronosporomycetes</taxon>
        <taxon>Peronosporales</taxon>
        <taxon>Peronosporaceae</taxon>
        <taxon>Bremia</taxon>
    </lineage>
</organism>
<reference evidence="1 2" key="1">
    <citation type="journal article" date="2021" name="Genome Biol.">
        <title>AFLAP: assembly-free linkage analysis pipeline using k-mers from genome sequencing data.</title>
        <authorList>
            <person name="Fletcher K."/>
            <person name="Zhang L."/>
            <person name="Gil J."/>
            <person name="Han R."/>
            <person name="Cavanaugh K."/>
            <person name="Michelmore R."/>
        </authorList>
    </citation>
    <scope>NUCLEOTIDE SEQUENCE [LARGE SCALE GENOMIC DNA]</scope>
    <source>
        <strain evidence="1 2">SF5</strain>
    </source>
</reference>
<keyword evidence="2" id="KW-1185">Reference proteome</keyword>
<dbReference type="OrthoDB" id="105684at2759"/>
<sequence>MTAAEQMAALSGQPYSLAVAIAYDECLDIVTAAMEHMAPIELQGIVPETMHEVYQAMRKIHELLRPNPPVRRALQF</sequence>
<evidence type="ECO:0000313" key="1">
    <source>
        <dbReference type="EMBL" id="TDH71036.1"/>
    </source>
</evidence>
<dbReference type="EMBL" id="SHOA02000004">
    <property type="protein sequence ID" value="TDH71036.1"/>
    <property type="molecule type" value="Genomic_DNA"/>
</dbReference>
<dbReference type="KEGG" id="blac:94346565"/>
<dbReference type="Proteomes" id="UP000294530">
    <property type="component" value="Unassembled WGS sequence"/>
</dbReference>
<comment type="caution">
    <text evidence="1">The sequence shown here is derived from an EMBL/GenBank/DDBJ whole genome shotgun (WGS) entry which is preliminary data.</text>
</comment>
<gene>
    <name evidence="1" type="ORF">CCR75_002797</name>
</gene>
<dbReference type="AlphaFoldDB" id="A0A976FR03"/>
<evidence type="ECO:0000313" key="2">
    <source>
        <dbReference type="Proteomes" id="UP000294530"/>
    </source>
</evidence>
<protein>
    <submittedName>
        <fullName evidence="1">Uncharacterized protein</fullName>
    </submittedName>
</protein>
<dbReference type="RefSeq" id="XP_067820535.1">
    <property type="nucleotide sequence ID" value="XM_067960894.1"/>
</dbReference>
<dbReference type="GeneID" id="94346565"/>
<proteinExistence type="predicted"/>